<comment type="caution">
    <text evidence="2">The sequence shown here is derived from an EMBL/GenBank/DDBJ whole genome shotgun (WGS) entry which is preliminary data.</text>
</comment>
<dbReference type="AlphaFoldDB" id="C8PPV1"/>
<dbReference type="Proteomes" id="UP000004509">
    <property type="component" value="Unassembled WGS sequence"/>
</dbReference>
<evidence type="ECO:0008006" key="4">
    <source>
        <dbReference type="Google" id="ProtNLM"/>
    </source>
</evidence>
<protein>
    <recommendedName>
        <fullName evidence="4">Outer membrane protein beta-barrel domain-containing protein</fullName>
    </recommendedName>
</protein>
<dbReference type="RefSeq" id="WP_006188603.1">
    <property type="nucleotide sequence ID" value="NZ_ACYH01000031.1"/>
</dbReference>
<evidence type="ECO:0000256" key="1">
    <source>
        <dbReference type="SAM" id="SignalP"/>
    </source>
</evidence>
<sequence>MNVHKKTVAVVLLAAAAFHAYAFNSGFTLGLKANLTGSLTMPRISDADMAYLGGDGMSGSLGYITTGDADVTYIFDSVRYFRLQDNSIFGGLGWSFALGLGQGFSGQISGQYNAGLNKKIDVFCRVYMTPVLTFTTGVRSYFLRNRLALGFNTGIRMPLDPQPTYELYTNLTPGELRELKNATGGQVDFSSETGTLLISNEQMSKINPIGFIFKGYVEYNQSFITNMEIVLGAFLSYTVYKPKYVTMPQKLVNAAKYNNPKVDINTQPIDSFYMNALDFGVSVGLVFKV</sequence>
<feature type="signal peptide" evidence="1">
    <location>
        <begin position="1"/>
        <end position="22"/>
    </location>
</feature>
<keyword evidence="1" id="KW-0732">Signal</keyword>
<dbReference type="OrthoDB" id="306550at2"/>
<accession>C8PPV1</accession>
<organism evidence="2 3">
    <name type="scientific">Treponema vincentii ATCC 35580</name>
    <dbReference type="NCBI Taxonomy" id="596324"/>
    <lineage>
        <taxon>Bacteria</taxon>
        <taxon>Pseudomonadati</taxon>
        <taxon>Spirochaetota</taxon>
        <taxon>Spirochaetia</taxon>
        <taxon>Spirochaetales</taxon>
        <taxon>Treponemataceae</taxon>
        <taxon>Treponema</taxon>
    </lineage>
</organism>
<evidence type="ECO:0000313" key="2">
    <source>
        <dbReference type="EMBL" id="EEV20551.1"/>
    </source>
</evidence>
<name>C8PPV1_9SPIR</name>
<evidence type="ECO:0000313" key="3">
    <source>
        <dbReference type="Proteomes" id="UP000004509"/>
    </source>
</evidence>
<feature type="chain" id="PRO_5002990903" description="Outer membrane protein beta-barrel domain-containing protein" evidence="1">
    <location>
        <begin position="23"/>
        <end position="289"/>
    </location>
</feature>
<reference evidence="2 3" key="1">
    <citation type="submission" date="2009-07" db="EMBL/GenBank/DDBJ databases">
        <authorList>
            <person name="Madupu R."/>
            <person name="Sebastian Y."/>
            <person name="Durkin A.S."/>
            <person name="Torralba M."/>
            <person name="Methe B."/>
            <person name="Sutton G.G."/>
            <person name="Strausberg R.L."/>
            <person name="Nelson K.E."/>
        </authorList>
    </citation>
    <scope>NUCLEOTIDE SEQUENCE [LARGE SCALE GENOMIC DNA]</scope>
    <source>
        <strain evidence="2 3">ATCC 35580</strain>
    </source>
</reference>
<dbReference type="EMBL" id="ACYH01000031">
    <property type="protein sequence ID" value="EEV20551.1"/>
    <property type="molecule type" value="Genomic_DNA"/>
</dbReference>
<proteinExistence type="predicted"/>
<dbReference type="GeneID" id="301461990"/>
<dbReference type="eggNOG" id="ENOG5033WJP">
    <property type="taxonomic scope" value="Bacteria"/>
</dbReference>
<gene>
    <name evidence="2" type="ORF">TREVI0001_1412</name>
</gene>